<gene>
    <name evidence="1" type="ORF">SAMN05192542_11695</name>
</gene>
<dbReference type="AlphaFoldDB" id="A0A1H7TUN0"/>
<sequence length="134" mass="14851">MQVGRAGKKIDQDTKIRIAGDLFEMGLRQALRIFHVVRIGSTYYLQAVSFDAFLRDHHTLLSLALGLQRKDISPGVTAFCRFIQQVKFYTDLGVTASVQASQLGQSTAITQGFLQATALGLCEQAQKAKYIEQI</sequence>
<protein>
    <submittedName>
        <fullName evidence="1">Uncharacterized protein</fullName>
    </submittedName>
</protein>
<reference evidence="2" key="1">
    <citation type="submission" date="2016-10" db="EMBL/GenBank/DDBJ databases">
        <authorList>
            <person name="Varghese N."/>
            <person name="Submissions S."/>
        </authorList>
    </citation>
    <scope>NUCLEOTIDE SEQUENCE [LARGE SCALE GENOMIC DNA]</scope>
    <source>
        <strain evidence="2">LMG 26416</strain>
    </source>
</reference>
<keyword evidence="2" id="KW-1185">Reference proteome</keyword>
<name>A0A1H7TUN0_9BURK</name>
<evidence type="ECO:0000313" key="1">
    <source>
        <dbReference type="EMBL" id="SEL88228.1"/>
    </source>
</evidence>
<proteinExistence type="predicted"/>
<organism evidence="1 2">
    <name type="scientific">Paraburkholderia caballeronis</name>
    <dbReference type="NCBI Taxonomy" id="416943"/>
    <lineage>
        <taxon>Bacteria</taxon>
        <taxon>Pseudomonadati</taxon>
        <taxon>Pseudomonadota</taxon>
        <taxon>Betaproteobacteria</taxon>
        <taxon>Burkholderiales</taxon>
        <taxon>Burkholderiaceae</taxon>
        <taxon>Paraburkholderia</taxon>
    </lineage>
</organism>
<dbReference type="EMBL" id="FOAJ01000016">
    <property type="protein sequence ID" value="SEL88228.1"/>
    <property type="molecule type" value="Genomic_DNA"/>
</dbReference>
<accession>A0A1H7TUN0</accession>
<dbReference type="Proteomes" id="UP000199120">
    <property type="component" value="Unassembled WGS sequence"/>
</dbReference>
<evidence type="ECO:0000313" key="2">
    <source>
        <dbReference type="Proteomes" id="UP000199120"/>
    </source>
</evidence>